<name>A0A8S2TB90_9BILA</name>
<evidence type="ECO:0000313" key="2">
    <source>
        <dbReference type="EMBL" id="CAF4277264.1"/>
    </source>
</evidence>
<organism evidence="2 4">
    <name type="scientific">Rotaria magnacalcarata</name>
    <dbReference type="NCBI Taxonomy" id="392030"/>
    <lineage>
        <taxon>Eukaryota</taxon>
        <taxon>Metazoa</taxon>
        <taxon>Spiralia</taxon>
        <taxon>Gnathifera</taxon>
        <taxon>Rotifera</taxon>
        <taxon>Eurotatoria</taxon>
        <taxon>Bdelloidea</taxon>
        <taxon>Philodinida</taxon>
        <taxon>Philodinidae</taxon>
        <taxon>Rotaria</taxon>
    </lineage>
</organism>
<dbReference type="InterPro" id="IPR047415">
    <property type="entry name" value="Pcf11_CID"/>
</dbReference>
<dbReference type="SUPFAM" id="SSF48464">
    <property type="entry name" value="ENTH/VHS domain"/>
    <property type="match status" value="1"/>
</dbReference>
<proteinExistence type="predicted"/>
<dbReference type="GO" id="GO:0003729">
    <property type="term" value="F:mRNA binding"/>
    <property type="evidence" value="ECO:0007669"/>
    <property type="project" value="InterPro"/>
</dbReference>
<dbReference type="GO" id="GO:0031124">
    <property type="term" value="P:mRNA 3'-end processing"/>
    <property type="evidence" value="ECO:0007669"/>
    <property type="project" value="InterPro"/>
</dbReference>
<dbReference type="Proteomes" id="UP000681967">
    <property type="component" value="Unassembled WGS sequence"/>
</dbReference>
<dbReference type="GO" id="GO:0000993">
    <property type="term" value="F:RNA polymerase II complex binding"/>
    <property type="evidence" value="ECO:0007669"/>
    <property type="project" value="InterPro"/>
</dbReference>
<dbReference type="Gene3D" id="1.25.40.90">
    <property type="match status" value="1"/>
</dbReference>
<evidence type="ECO:0000313" key="4">
    <source>
        <dbReference type="Proteomes" id="UP000681720"/>
    </source>
</evidence>
<dbReference type="GO" id="GO:0006369">
    <property type="term" value="P:termination of RNA polymerase II transcription"/>
    <property type="evidence" value="ECO:0007669"/>
    <property type="project" value="InterPro"/>
</dbReference>
<dbReference type="InterPro" id="IPR006569">
    <property type="entry name" value="CID_dom"/>
</dbReference>
<dbReference type="PROSITE" id="PS51391">
    <property type="entry name" value="CID"/>
    <property type="match status" value="1"/>
</dbReference>
<dbReference type="GO" id="GO:0005737">
    <property type="term" value="C:cytoplasm"/>
    <property type="evidence" value="ECO:0007669"/>
    <property type="project" value="TreeGrafter"/>
</dbReference>
<evidence type="ECO:0000259" key="1">
    <source>
        <dbReference type="PROSITE" id="PS51391"/>
    </source>
</evidence>
<dbReference type="InterPro" id="IPR008942">
    <property type="entry name" value="ENTH_VHS"/>
</dbReference>
<dbReference type="SMART" id="SM00582">
    <property type="entry name" value="RPR"/>
    <property type="match status" value="1"/>
</dbReference>
<feature type="domain" description="CID" evidence="1">
    <location>
        <begin position="2"/>
        <end position="131"/>
    </location>
</feature>
<dbReference type="PANTHER" id="PTHR15921">
    <property type="entry name" value="PRE-MRNA CLEAVAGE COMPLEX II"/>
    <property type="match status" value="1"/>
</dbReference>
<protein>
    <recommendedName>
        <fullName evidence="1">CID domain-containing protein</fullName>
    </recommendedName>
</protein>
<dbReference type="InterPro" id="IPR045154">
    <property type="entry name" value="PCF11-like"/>
</dbReference>
<sequence length="186" mass="21548">MAGKDDYQDFKVALNDLKLNSKPLINFLTILAEEKMHNAPQIVRAIEERIIETKGEHVLPTLYVLDSIVKNLRSSIYVQLFETKLPVLFSNAFHKVDERTRSSMFKLRQTWPPFFTNLSLYNLDTRTHDIDPAWPITARVPDPAPFLQNIHLNPNFHQKVCIIVEFRLCNVKKIMHSLSTTGYPNS</sequence>
<reference evidence="2" key="1">
    <citation type="submission" date="2021-02" db="EMBL/GenBank/DDBJ databases">
        <authorList>
            <person name="Nowell W R."/>
        </authorList>
    </citation>
    <scope>NUCLEOTIDE SEQUENCE</scope>
</reference>
<gene>
    <name evidence="3" type="ORF">BYL167_LOCUS28868</name>
    <name evidence="2" type="ORF">GIL414_LOCUS24825</name>
</gene>
<dbReference type="EMBL" id="CAJOBH010042241">
    <property type="protein sequence ID" value="CAF4335086.1"/>
    <property type="molecule type" value="Genomic_DNA"/>
</dbReference>
<evidence type="ECO:0000313" key="3">
    <source>
        <dbReference type="EMBL" id="CAF4335086.1"/>
    </source>
</evidence>
<dbReference type="GO" id="GO:0005849">
    <property type="term" value="C:mRNA cleavage factor complex"/>
    <property type="evidence" value="ECO:0007669"/>
    <property type="project" value="TreeGrafter"/>
</dbReference>
<dbReference type="Proteomes" id="UP000681720">
    <property type="component" value="Unassembled WGS sequence"/>
</dbReference>
<comment type="caution">
    <text evidence="2">The sequence shown here is derived from an EMBL/GenBank/DDBJ whole genome shotgun (WGS) entry which is preliminary data.</text>
</comment>
<dbReference type="PANTHER" id="PTHR15921:SF3">
    <property type="entry name" value="PRE-MRNA CLEAVAGE COMPLEX 2 PROTEIN PCF11"/>
    <property type="match status" value="1"/>
</dbReference>
<accession>A0A8S2TB90</accession>
<dbReference type="EMBL" id="CAJOBJ010031758">
    <property type="protein sequence ID" value="CAF4277264.1"/>
    <property type="molecule type" value="Genomic_DNA"/>
</dbReference>
<dbReference type="CDD" id="cd16982">
    <property type="entry name" value="CID_Pcf11"/>
    <property type="match status" value="1"/>
</dbReference>
<dbReference type="Pfam" id="PF04818">
    <property type="entry name" value="CID"/>
    <property type="match status" value="1"/>
</dbReference>
<dbReference type="AlphaFoldDB" id="A0A8S2TB90"/>